<dbReference type="Proteomes" id="UP000479190">
    <property type="component" value="Unassembled WGS sequence"/>
</dbReference>
<reference evidence="1 2" key="1">
    <citation type="submission" date="2020-02" db="EMBL/GenBank/DDBJ databases">
        <authorList>
            <person name="Ferguson B K."/>
        </authorList>
    </citation>
    <scope>NUCLEOTIDE SEQUENCE [LARGE SCALE GENOMIC DNA]</scope>
</reference>
<evidence type="ECO:0000313" key="1">
    <source>
        <dbReference type="EMBL" id="CAB0042166.1"/>
    </source>
</evidence>
<evidence type="ECO:0000313" key="2">
    <source>
        <dbReference type="Proteomes" id="UP000479190"/>
    </source>
</evidence>
<dbReference type="AlphaFoldDB" id="A0A6H5J1I2"/>
<accession>A0A6H5J1I2</accession>
<organism evidence="1 2">
    <name type="scientific">Trichogramma brassicae</name>
    <dbReference type="NCBI Taxonomy" id="86971"/>
    <lineage>
        <taxon>Eukaryota</taxon>
        <taxon>Metazoa</taxon>
        <taxon>Ecdysozoa</taxon>
        <taxon>Arthropoda</taxon>
        <taxon>Hexapoda</taxon>
        <taxon>Insecta</taxon>
        <taxon>Pterygota</taxon>
        <taxon>Neoptera</taxon>
        <taxon>Endopterygota</taxon>
        <taxon>Hymenoptera</taxon>
        <taxon>Apocrita</taxon>
        <taxon>Proctotrupomorpha</taxon>
        <taxon>Chalcidoidea</taxon>
        <taxon>Trichogrammatidae</taxon>
        <taxon>Trichogramma</taxon>
    </lineage>
</organism>
<keyword evidence="2" id="KW-1185">Reference proteome</keyword>
<gene>
    <name evidence="1" type="ORF">TBRA_LOCUS13798</name>
</gene>
<name>A0A6H5J1I2_9HYME</name>
<sequence length="111" mass="12348">MPCRCLLVDVGEVRSESTEIGSTPLLARRSSLVDGWWIGAGFVRRVCCSMTCGSAPLLGRQRTSLAVSWVGAVSRWSISRSSILARLVLTMFLRHSQLRDSLLHRCTRHYG</sequence>
<protein>
    <submittedName>
        <fullName evidence="1">Uncharacterized protein</fullName>
    </submittedName>
</protein>
<proteinExistence type="predicted"/>
<dbReference type="EMBL" id="CADCXV010001162">
    <property type="protein sequence ID" value="CAB0042166.1"/>
    <property type="molecule type" value="Genomic_DNA"/>
</dbReference>
<feature type="non-terminal residue" evidence="1">
    <location>
        <position position="111"/>
    </location>
</feature>